<reference evidence="2" key="1">
    <citation type="submission" date="2023-06" db="EMBL/GenBank/DDBJ databases">
        <title>Genomic of Parafulvivirga corallium.</title>
        <authorList>
            <person name="Wang G."/>
        </authorList>
    </citation>
    <scope>NUCLEOTIDE SEQUENCE</scope>
    <source>
        <strain evidence="2">BMA10</strain>
    </source>
</reference>
<keyword evidence="3" id="KW-1185">Reference proteome</keyword>
<evidence type="ECO:0000313" key="2">
    <source>
        <dbReference type="EMBL" id="MDN5203105.1"/>
    </source>
</evidence>
<dbReference type="EMBL" id="JAUJEA010000006">
    <property type="protein sequence ID" value="MDN5203105.1"/>
    <property type="molecule type" value="Genomic_DNA"/>
</dbReference>
<dbReference type="InterPro" id="IPR050194">
    <property type="entry name" value="Glycosyltransferase_grp1"/>
</dbReference>
<dbReference type="CDD" id="cd03801">
    <property type="entry name" value="GT4_PimA-like"/>
    <property type="match status" value="1"/>
</dbReference>
<evidence type="ECO:0000313" key="3">
    <source>
        <dbReference type="Proteomes" id="UP001172082"/>
    </source>
</evidence>
<dbReference type="RefSeq" id="WP_346753127.1">
    <property type="nucleotide sequence ID" value="NZ_JAUJEA010000006.1"/>
</dbReference>
<dbReference type="PANTHER" id="PTHR45947">
    <property type="entry name" value="SULFOQUINOVOSYL TRANSFERASE SQD2"/>
    <property type="match status" value="1"/>
</dbReference>
<protein>
    <submittedName>
        <fullName evidence="2">Glycosyltransferase family 4 protein</fullName>
        <ecNumber evidence="2">2.4.-.-</ecNumber>
    </submittedName>
</protein>
<accession>A0ABT8KQV5</accession>
<keyword evidence="2" id="KW-0808">Transferase</keyword>
<organism evidence="2 3">
    <name type="scientific">Splendidivirga corallicola</name>
    <dbReference type="NCBI Taxonomy" id="3051826"/>
    <lineage>
        <taxon>Bacteria</taxon>
        <taxon>Pseudomonadati</taxon>
        <taxon>Bacteroidota</taxon>
        <taxon>Cytophagia</taxon>
        <taxon>Cytophagales</taxon>
        <taxon>Splendidivirgaceae</taxon>
        <taxon>Splendidivirga</taxon>
    </lineage>
</organism>
<feature type="domain" description="Glycosyl transferase family 1" evidence="1">
    <location>
        <begin position="214"/>
        <end position="392"/>
    </location>
</feature>
<evidence type="ECO:0000259" key="1">
    <source>
        <dbReference type="Pfam" id="PF00534"/>
    </source>
</evidence>
<name>A0ABT8KQV5_9BACT</name>
<dbReference type="Pfam" id="PF00534">
    <property type="entry name" value="Glycos_transf_1"/>
    <property type="match status" value="1"/>
</dbReference>
<dbReference type="EC" id="2.4.-.-" evidence="2"/>
<dbReference type="SUPFAM" id="SSF53756">
    <property type="entry name" value="UDP-Glycosyltransferase/glycogen phosphorylase"/>
    <property type="match status" value="1"/>
</dbReference>
<keyword evidence="2" id="KW-0328">Glycosyltransferase</keyword>
<dbReference type="Proteomes" id="UP001172082">
    <property type="component" value="Unassembled WGS sequence"/>
</dbReference>
<sequence>MKEEIKKKIQDKNVLLVLGSNHTVPPVKFSTLAHLAYYTQEILSDYNISTLSLWDDELKKQELDPRKFQYIYESDFTFKLTKFLFSLVPYRVRKRLLNFTKLDRIAYSFSVYFKLKKLKPDIVVTHLTYDLIKFCKKAHPRGQHVYYFHGSDLDFLSHNQWQFLEENLDGIVSICQAAFDGAEQKFGPSDLLKSVVFNGINGDFFNEELARSKRAEMRKKYNFEAQHIVFLYAGRISKEKGLDNIVDAFQTCYEQNNNIRFLIIGESKIEYWKEESYAQSIKEKLEAFPEGVVQFTGWIPNNELTDAYAAADISVLASLYKEGNSVFLIESMACGLPVIATKVGGIPEVVDNGNTGILVDVDNLTQNLINAYQELIESPERRKVLGDNGIKRVQQKFLKECMASGFEDFLGKLVMHKN</sequence>
<comment type="caution">
    <text evidence="2">The sequence shown here is derived from an EMBL/GenBank/DDBJ whole genome shotgun (WGS) entry which is preliminary data.</text>
</comment>
<dbReference type="Gene3D" id="3.40.50.2000">
    <property type="entry name" value="Glycogen Phosphorylase B"/>
    <property type="match status" value="2"/>
</dbReference>
<gene>
    <name evidence="2" type="ORF">QQ008_17075</name>
</gene>
<dbReference type="InterPro" id="IPR001296">
    <property type="entry name" value="Glyco_trans_1"/>
</dbReference>
<dbReference type="GO" id="GO:0016757">
    <property type="term" value="F:glycosyltransferase activity"/>
    <property type="evidence" value="ECO:0007669"/>
    <property type="project" value="UniProtKB-KW"/>
</dbReference>
<dbReference type="PANTHER" id="PTHR45947:SF3">
    <property type="entry name" value="SULFOQUINOVOSYL TRANSFERASE SQD2"/>
    <property type="match status" value="1"/>
</dbReference>
<proteinExistence type="predicted"/>